<dbReference type="Proteomes" id="UP000642829">
    <property type="component" value="Unassembled WGS sequence"/>
</dbReference>
<evidence type="ECO:0000313" key="4">
    <source>
        <dbReference type="Proteomes" id="UP000642829"/>
    </source>
</evidence>
<sequence length="184" mass="18348">MQRASSNSGMGSALGGGAAESALGAGAGNVLTKGTIMGSAAFFILSFTLYLGLLSQAEDNKPTNTLPVEVAAPGSESTQDDAANKPLVNLPEGMDLSTLTPKVKVDGPAGTTTQVSTDQGTMIITEDAIDVKPAAETTTEEAAPTDSAETAVEAAPATSTEATAETAPVEEAPAATKSTETKSE</sequence>
<dbReference type="AlphaFoldDB" id="A0A8J3GDG9"/>
<keyword evidence="2" id="KW-1133">Transmembrane helix</keyword>
<evidence type="ECO:0000256" key="2">
    <source>
        <dbReference type="SAM" id="Phobius"/>
    </source>
</evidence>
<evidence type="ECO:0000313" key="3">
    <source>
        <dbReference type="EMBL" id="GHB95595.1"/>
    </source>
</evidence>
<keyword evidence="2" id="KW-0812">Transmembrane</keyword>
<feature type="region of interest" description="Disordered" evidence="1">
    <location>
        <begin position="135"/>
        <end position="184"/>
    </location>
</feature>
<name>A0A8J3GDG9_9BACT</name>
<reference evidence="3" key="2">
    <citation type="submission" date="2020-09" db="EMBL/GenBank/DDBJ databases">
        <authorList>
            <person name="Sun Q."/>
            <person name="Kim S."/>
        </authorList>
    </citation>
    <scope>NUCLEOTIDE SEQUENCE</scope>
    <source>
        <strain evidence="3">KCTC 12870</strain>
    </source>
</reference>
<keyword evidence="4" id="KW-1185">Reference proteome</keyword>
<accession>A0A8J3GDG9</accession>
<gene>
    <name evidence="3" type="ORF">GCM10007047_09270</name>
</gene>
<organism evidence="3 4">
    <name type="scientific">Cerasicoccus arenae</name>
    <dbReference type="NCBI Taxonomy" id="424488"/>
    <lineage>
        <taxon>Bacteria</taxon>
        <taxon>Pseudomonadati</taxon>
        <taxon>Verrucomicrobiota</taxon>
        <taxon>Opitutia</taxon>
        <taxon>Puniceicoccales</taxon>
        <taxon>Cerasicoccaceae</taxon>
        <taxon>Cerasicoccus</taxon>
    </lineage>
</organism>
<dbReference type="EMBL" id="BMXG01000004">
    <property type="protein sequence ID" value="GHB95595.1"/>
    <property type="molecule type" value="Genomic_DNA"/>
</dbReference>
<feature type="compositionally biased region" description="Low complexity" evidence="1">
    <location>
        <begin position="135"/>
        <end position="176"/>
    </location>
</feature>
<comment type="caution">
    <text evidence="3">The sequence shown here is derived from an EMBL/GenBank/DDBJ whole genome shotgun (WGS) entry which is preliminary data.</text>
</comment>
<feature type="transmembrane region" description="Helical" evidence="2">
    <location>
        <begin position="34"/>
        <end position="53"/>
    </location>
</feature>
<protein>
    <recommendedName>
        <fullName evidence="5">Protein-export membrane protein SecG</fullName>
    </recommendedName>
</protein>
<keyword evidence="2" id="KW-0472">Membrane</keyword>
<evidence type="ECO:0008006" key="5">
    <source>
        <dbReference type="Google" id="ProtNLM"/>
    </source>
</evidence>
<evidence type="ECO:0000256" key="1">
    <source>
        <dbReference type="SAM" id="MobiDB-lite"/>
    </source>
</evidence>
<reference evidence="3" key="1">
    <citation type="journal article" date="2014" name="Int. J. Syst. Evol. Microbiol.">
        <title>Complete genome sequence of Corynebacterium casei LMG S-19264T (=DSM 44701T), isolated from a smear-ripened cheese.</title>
        <authorList>
            <consortium name="US DOE Joint Genome Institute (JGI-PGF)"/>
            <person name="Walter F."/>
            <person name="Albersmeier A."/>
            <person name="Kalinowski J."/>
            <person name="Ruckert C."/>
        </authorList>
    </citation>
    <scope>NUCLEOTIDE SEQUENCE</scope>
    <source>
        <strain evidence="3">KCTC 12870</strain>
    </source>
</reference>
<proteinExistence type="predicted"/>
<feature type="region of interest" description="Disordered" evidence="1">
    <location>
        <begin position="65"/>
        <end position="84"/>
    </location>
</feature>